<dbReference type="AlphaFoldDB" id="A0A7W9SEL5"/>
<dbReference type="Proteomes" id="UP000522163">
    <property type="component" value="Unassembled WGS sequence"/>
</dbReference>
<dbReference type="RefSeq" id="WP_007156964.1">
    <property type="nucleotide sequence ID" value="NZ_CAUQIH010000014.1"/>
</dbReference>
<accession>A0A7W9SEL5</accession>
<sequence>MERVIDSAIRFLVLVGLELSLNDDLPESYDKASFDSKVYLLMNHFVDMAVQGYGWIGVA</sequence>
<dbReference type="EMBL" id="JACHHH010000002">
    <property type="protein sequence ID" value="MBB6040602.1"/>
    <property type="molecule type" value="Genomic_DNA"/>
</dbReference>
<comment type="caution">
    <text evidence="1">The sequence shown here is derived from an EMBL/GenBank/DDBJ whole genome shotgun (WGS) entry which is preliminary data.</text>
</comment>
<dbReference type="GeneID" id="85014125"/>
<keyword evidence="1" id="KW-0378">Hydrolase</keyword>
<dbReference type="EC" id="3.1.21.3" evidence="1"/>
<reference evidence="1 2" key="1">
    <citation type="submission" date="2020-08" db="EMBL/GenBank/DDBJ databases">
        <title>Genomic Encyclopedia of Type Strains, Phase IV (KMG-IV): sequencing the most valuable type-strain genomes for metagenomic binning, comparative biology and taxonomic classification.</title>
        <authorList>
            <person name="Goeker M."/>
        </authorList>
    </citation>
    <scope>NUCLEOTIDE SEQUENCE [LARGE SCALE GENOMIC DNA]</scope>
    <source>
        <strain evidence="1 2">DSM 17245</strain>
    </source>
</reference>
<organism evidence="1 2">
    <name type="scientific">Oribacterium sinus</name>
    <dbReference type="NCBI Taxonomy" id="237576"/>
    <lineage>
        <taxon>Bacteria</taxon>
        <taxon>Bacillati</taxon>
        <taxon>Bacillota</taxon>
        <taxon>Clostridia</taxon>
        <taxon>Lachnospirales</taxon>
        <taxon>Lachnospiraceae</taxon>
        <taxon>Oribacterium</taxon>
    </lineage>
</organism>
<proteinExistence type="predicted"/>
<gene>
    <name evidence="1" type="ORF">HNQ46_000565</name>
</gene>
<evidence type="ECO:0000313" key="2">
    <source>
        <dbReference type="Proteomes" id="UP000522163"/>
    </source>
</evidence>
<evidence type="ECO:0000313" key="1">
    <source>
        <dbReference type="EMBL" id="MBB6040602.1"/>
    </source>
</evidence>
<name>A0A7W9SEL5_9FIRM</name>
<dbReference type="GO" id="GO:0009035">
    <property type="term" value="F:type I site-specific deoxyribonuclease activity"/>
    <property type="evidence" value="ECO:0007669"/>
    <property type="project" value="UniProtKB-EC"/>
</dbReference>
<protein>
    <submittedName>
        <fullName evidence="1">Type I restriction enzyme R subunit</fullName>
        <ecNumber evidence="1">3.1.21.3</ecNumber>
    </submittedName>
</protein>